<evidence type="ECO:0000256" key="3">
    <source>
        <dbReference type="ARBA" id="ARBA00022827"/>
    </source>
</evidence>
<keyword evidence="5" id="KW-0503">Monooxygenase</keyword>
<evidence type="ECO:0000313" key="7">
    <source>
        <dbReference type="EMBL" id="KAK0634112.1"/>
    </source>
</evidence>
<keyword evidence="3" id="KW-0274">FAD</keyword>
<feature type="domain" description="FAD-binding" evidence="6">
    <location>
        <begin position="70"/>
        <end position="256"/>
    </location>
</feature>
<evidence type="ECO:0000259" key="6">
    <source>
        <dbReference type="Pfam" id="PF01494"/>
    </source>
</evidence>
<dbReference type="SUPFAM" id="SSF51905">
    <property type="entry name" value="FAD/NAD(P)-binding domain"/>
    <property type="match status" value="1"/>
</dbReference>
<dbReference type="GO" id="GO:0071949">
    <property type="term" value="F:FAD binding"/>
    <property type="evidence" value="ECO:0007669"/>
    <property type="project" value="InterPro"/>
</dbReference>
<gene>
    <name evidence="7" type="ORF">B0T14DRAFT_467396</name>
</gene>
<dbReference type="EMBL" id="JAULSU010000001">
    <property type="protein sequence ID" value="KAK0634112.1"/>
    <property type="molecule type" value="Genomic_DNA"/>
</dbReference>
<proteinExistence type="inferred from homology"/>
<dbReference type="InterPro" id="IPR002938">
    <property type="entry name" value="FAD-bd"/>
</dbReference>
<dbReference type="Pfam" id="PF01494">
    <property type="entry name" value="FAD_binding_3"/>
    <property type="match status" value="1"/>
</dbReference>
<dbReference type="InterPro" id="IPR050493">
    <property type="entry name" value="FAD-dep_Monooxygenase_BioMet"/>
</dbReference>
<sequence length="352" mass="38646">MTAGGLNVLMYETYEDIGDAMGAKSWSFHRVDLHRGLRGLATAEQGEGRAVEVKLGREAVGVDCEKGEVRMRGGEVVRGDLVVIADGAHSGLIEDFTGKPSELKRIGRSIYRWLVSMDDVLADPDLAEQYNRPPGFQSWTDPASEILWVSYTCRSGKVLNNAVVHPTQAGEGEEDLWHSEAPKDKVLAMLENFHPTPKKIVHLANEDGIKVHHLFKRPALTSFVRGRTIVVGDAAHVMMPTHAAGGAIAIETAASLEVLFKGISCKDEVVLKKRLELFDKLRMPRCNLTMTASNAGPGWIAVPGVEEEVRRFYAGPLPPVGSVPWGSAFREFLFHHDEYRAAEEALVEAEGQ</sequence>
<name>A0AA39XHI5_9PEZI</name>
<dbReference type="PRINTS" id="PR00420">
    <property type="entry name" value="RNGMNOXGNASE"/>
</dbReference>
<comment type="similarity">
    <text evidence="1">Belongs to the paxM FAD-dependent monooxygenase family.</text>
</comment>
<evidence type="ECO:0000256" key="2">
    <source>
        <dbReference type="ARBA" id="ARBA00022630"/>
    </source>
</evidence>
<comment type="caution">
    <text evidence="7">The sequence shown here is derived from an EMBL/GenBank/DDBJ whole genome shotgun (WGS) entry which is preliminary data.</text>
</comment>
<evidence type="ECO:0000256" key="4">
    <source>
        <dbReference type="ARBA" id="ARBA00023002"/>
    </source>
</evidence>
<dbReference type="AlphaFoldDB" id="A0AA39XHI5"/>
<evidence type="ECO:0000256" key="5">
    <source>
        <dbReference type="ARBA" id="ARBA00023033"/>
    </source>
</evidence>
<dbReference type="InterPro" id="IPR036188">
    <property type="entry name" value="FAD/NAD-bd_sf"/>
</dbReference>
<keyword evidence="2" id="KW-0285">Flavoprotein</keyword>
<dbReference type="Gene3D" id="3.50.50.60">
    <property type="entry name" value="FAD/NAD(P)-binding domain"/>
    <property type="match status" value="1"/>
</dbReference>
<organism evidence="7 8">
    <name type="scientific">Immersiella caudata</name>
    <dbReference type="NCBI Taxonomy" id="314043"/>
    <lineage>
        <taxon>Eukaryota</taxon>
        <taxon>Fungi</taxon>
        <taxon>Dikarya</taxon>
        <taxon>Ascomycota</taxon>
        <taxon>Pezizomycotina</taxon>
        <taxon>Sordariomycetes</taxon>
        <taxon>Sordariomycetidae</taxon>
        <taxon>Sordariales</taxon>
        <taxon>Lasiosphaeriaceae</taxon>
        <taxon>Immersiella</taxon>
    </lineage>
</organism>
<dbReference type="Proteomes" id="UP001175000">
    <property type="component" value="Unassembled WGS sequence"/>
</dbReference>
<reference evidence="7" key="1">
    <citation type="submission" date="2023-06" db="EMBL/GenBank/DDBJ databases">
        <title>Genome-scale phylogeny and comparative genomics of the fungal order Sordariales.</title>
        <authorList>
            <consortium name="Lawrence Berkeley National Laboratory"/>
            <person name="Hensen N."/>
            <person name="Bonometti L."/>
            <person name="Westerberg I."/>
            <person name="Brannstrom I.O."/>
            <person name="Guillou S."/>
            <person name="Cros-Aarteil S."/>
            <person name="Calhoun S."/>
            <person name="Haridas S."/>
            <person name="Kuo A."/>
            <person name="Mondo S."/>
            <person name="Pangilinan J."/>
            <person name="Riley R."/>
            <person name="Labutti K."/>
            <person name="Andreopoulos B."/>
            <person name="Lipzen A."/>
            <person name="Chen C."/>
            <person name="Yanf M."/>
            <person name="Daum C."/>
            <person name="Ng V."/>
            <person name="Clum A."/>
            <person name="Steindorff A."/>
            <person name="Ohm R."/>
            <person name="Martin F."/>
            <person name="Silar P."/>
            <person name="Natvig D."/>
            <person name="Lalanne C."/>
            <person name="Gautier V."/>
            <person name="Ament-Velasquez S.L."/>
            <person name="Kruys A."/>
            <person name="Hutchinson M.I."/>
            <person name="Powell A.J."/>
            <person name="Barry K."/>
            <person name="Miller A.N."/>
            <person name="Grigoriev I.V."/>
            <person name="Debuchy R."/>
            <person name="Gladieux P."/>
            <person name="Thoren M.H."/>
            <person name="Johannesson H."/>
        </authorList>
    </citation>
    <scope>NUCLEOTIDE SEQUENCE</scope>
    <source>
        <strain evidence="7">CBS 606.72</strain>
    </source>
</reference>
<dbReference type="SUPFAM" id="SSF54373">
    <property type="entry name" value="FAD-linked reductases, C-terminal domain"/>
    <property type="match status" value="1"/>
</dbReference>
<accession>A0AA39XHI5</accession>
<keyword evidence="4" id="KW-0560">Oxidoreductase</keyword>
<dbReference type="PANTHER" id="PTHR13789">
    <property type="entry name" value="MONOOXYGENASE"/>
    <property type="match status" value="1"/>
</dbReference>
<dbReference type="PANTHER" id="PTHR13789:SF215">
    <property type="entry name" value="FAD-BINDING DOMAIN-CONTAINING PROTEIN-RELATED"/>
    <property type="match status" value="1"/>
</dbReference>
<protein>
    <recommendedName>
        <fullName evidence="6">FAD-binding domain-containing protein</fullName>
    </recommendedName>
</protein>
<evidence type="ECO:0000256" key="1">
    <source>
        <dbReference type="ARBA" id="ARBA00007992"/>
    </source>
</evidence>
<dbReference type="GO" id="GO:0004497">
    <property type="term" value="F:monooxygenase activity"/>
    <property type="evidence" value="ECO:0007669"/>
    <property type="project" value="UniProtKB-KW"/>
</dbReference>
<evidence type="ECO:0000313" key="8">
    <source>
        <dbReference type="Proteomes" id="UP001175000"/>
    </source>
</evidence>
<keyword evidence="8" id="KW-1185">Reference proteome</keyword>